<dbReference type="AlphaFoldDB" id="A0A8J8T1W1"/>
<protein>
    <submittedName>
        <fullName evidence="1">Uncharacterized protein</fullName>
    </submittedName>
</protein>
<dbReference type="Proteomes" id="UP000785679">
    <property type="component" value="Unassembled WGS sequence"/>
</dbReference>
<dbReference type="EMBL" id="RRYP01010328">
    <property type="protein sequence ID" value="TNV78453.1"/>
    <property type="molecule type" value="Genomic_DNA"/>
</dbReference>
<evidence type="ECO:0000313" key="1">
    <source>
        <dbReference type="EMBL" id="TNV78453.1"/>
    </source>
</evidence>
<keyword evidence="2" id="KW-1185">Reference proteome</keyword>
<organism evidence="1 2">
    <name type="scientific">Halteria grandinella</name>
    <dbReference type="NCBI Taxonomy" id="5974"/>
    <lineage>
        <taxon>Eukaryota</taxon>
        <taxon>Sar</taxon>
        <taxon>Alveolata</taxon>
        <taxon>Ciliophora</taxon>
        <taxon>Intramacronucleata</taxon>
        <taxon>Spirotrichea</taxon>
        <taxon>Stichotrichia</taxon>
        <taxon>Sporadotrichida</taxon>
        <taxon>Halteriidae</taxon>
        <taxon>Halteria</taxon>
    </lineage>
</organism>
<gene>
    <name evidence="1" type="ORF">FGO68_gene3302</name>
</gene>
<accession>A0A8J8T1W1</accession>
<comment type="caution">
    <text evidence="1">The sequence shown here is derived from an EMBL/GenBank/DDBJ whole genome shotgun (WGS) entry which is preliminary data.</text>
</comment>
<sequence length="365" mass="41697">MLTPDLKVHVKKVILITSNSILVHMSSTKGDISGLCQIILKRDDETSQISKIKTGLCQTYMKAKGSWTLNYHSKGVCFFNFDCIEQKMVEIRVVESEQAIVTEKKFVIRGQEWFNPVRYENPLAHLSSDDSNSSSSDDENLAFDKLFTYSQSIGITSLKKLGNSNNFITQNEYLSAMKRKKGGVYRVSVVRKLPQTQKKWLSYIGDIRQIMHIKGDKYLIHSKIYDIKKNCIRAETHEFMQSTIPHFAPTPPINMALFQEYYSHQNLLNFDNLSHLCRINANPTAPQGVEWEQIESEQKSIQQAKKGGGVGAQRQAWQWAKCDKQMKHSGEEVKEVYVVGSGVYGAQISFMKGTKSGMMRFEYVY</sequence>
<proteinExistence type="predicted"/>
<evidence type="ECO:0000313" key="2">
    <source>
        <dbReference type="Proteomes" id="UP000785679"/>
    </source>
</evidence>
<name>A0A8J8T1W1_HALGN</name>
<reference evidence="1" key="1">
    <citation type="submission" date="2019-06" db="EMBL/GenBank/DDBJ databases">
        <authorList>
            <person name="Zheng W."/>
        </authorList>
    </citation>
    <scope>NUCLEOTIDE SEQUENCE</scope>
    <source>
        <strain evidence="1">QDHG01</strain>
    </source>
</reference>